<reference evidence="1 2" key="1">
    <citation type="journal article" date="2019" name="Int. J. Syst. Evol. Microbiol.">
        <title>The Global Catalogue of Microorganisms (GCM) 10K type strain sequencing project: providing services to taxonomists for standard genome sequencing and annotation.</title>
        <authorList>
            <consortium name="The Broad Institute Genomics Platform"/>
            <consortium name="The Broad Institute Genome Sequencing Center for Infectious Disease"/>
            <person name="Wu L."/>
            <person name="Ma J."/>
        </authorList>
    </citation>
    <scope>NUCLEOTIDE SEQUENCE [LARGE SCALE GENOMIC DNA]</scope>
    <source>
        <strain evidence="1 2">CGMCC 1.12563</strain>
    </source>
</reference>
<comment type="caution">
    <text evidence="1">The sequence shown here is derived from an EMBL/GenBank/DDBJ whole genome shotgun (WGS) entry which is preliminary data.</text>
</comment>
<dbReference type="PIRSF" id="PIRSF006425">
    <property type="entry name" value="UCP006425_WD40"/>
    <property type="match status" value="1"/>
</dbReference>
<dbReference type="InterPro" id="IPR011044">
    <property type="entry name" value="Quino_amine_DH_bsu"/>
</dbReference>
<dbReference type="Pfam" id="PF09826">
    <property type="entry name" value="Beta_propel"/>
    <property type="match status" value="1"/>
</dbReference>
<keyword evidence="2" id="KW-1185">Reference proteome</keyword>
<protein>
    <submittedName>
        <fullName evidence="1">Beta-propeller domain-containing protein</fullName>
    </submittedName>
</protein>
<dbReference type="InterPro" id="IPR019198">
    <property type="entry name" value="Beta_propeller_containing"/>
</dbReference>
<gene>
    <name evidence="1" type="ORF">ACFSBT_11490</name>
</gene>
<dbReference type="Proteomes" id="UP001597187">
    <property type="component" value="Unassembled WGS sequence"/>
</dbReference>
<organism evidence="1 2">
    <name type="scientific">Halomarina rubra</name>
    <dbReference type="NCBI Taxonomy" id="2071873"/>
    <lineage>
        <taxon>Archaea</taxon>
        <taxon>Methanobacteriati</taxon>
        <taxon>Methanobacteriota</taxon>
        <taxon>Stenosarchaea group</taxon>
        <taxon>Halobacteria</taxon>
        <taxon>Halobacteriales</taxon>
        <taxon>Natronomonadaceae</taxon>
        <taxon>Halomarina</taxon>
    </lineage>
</organism>
<accession>A0ABD6AWZ2</accession>
<sequence>MRSRTTALLAVVLVVSTVGVAAFVGPELLPDDATDDDEPLSMVTSDSAESYAAYLADSAEHGGYYGGRADVAFQASTGDAAETGGAAGTAVAAATESAASADGAASGGAPEHSSTNVQIEGIDEADVIKTDGKHIYYAGTRADATQVIAALPADSPAHVASVPEGGQLFLVNDTLVVLGHDHVTGYDVSDPENPVERWDRTLEAGIRTSRLSDGTLYLVLSTAPQACPVEPVEGADVACTDVYHPSEPMPVSATYTVATLDPHDGSLGDRVSFVGTYDSVVSMSENALYVTYTERTNPREAMLSYLLSDGRSELPDSVVERLEEVQSYDLSSQAEAAEVQATLNGWFRSLPDDERRDRQEAVYEGYERYLDDRKRSLTTTHLVRVSTDDLAVEATGSVPGEPLDQFSIDEHDGHLRIATTVGGWSAESENDLYVLDSESLDVTGETTGMGENERIYSVRFDGDRGYIVTFRRIDPYHVLDLSDPQNPTVEGELKLPGVSTYLHPLGEDRVLGVGEEDGQVKLVVFDSSDPTNPTIAHGTVLDARWSEAAHDHHAFLLDARNEVFFLPTEHGGQVFDYSLDRVAEVDVDRPRRAVYIGEHLYVAGQSELVVVDQGNWTEVARLDLPNDGYRYEAVPTNDGR</sequence>
<proteinExistence type="predicted"/>
<dbReference type="EMBL" id="JBHUDC010000005">
    <property type="protein sequence ID" value="MFD1513901.1"/>
    <property type="molecule type" value="Genomic_DNA"/>
</dbReference>
<dbReference type="RefSeq" id="WP_250873863.1">
    <property type="nucleotide sequence ID" value="NZ_JALXFV010000005.1"/>
</dbReference>
<dbReference type="InterPro" id="IPR014441">
    <property type="entry name" value="UCP006425_b-propeller"/>
</dbReference>
<name>A0ABD6AWZ2_9EURY</name>
<dbReference type="AlphaFoldDB" id="A0ABD6AWZ2"/>
<evidence type="ECO:0000313" key="1">
    <source>
        <dbReference type="EMBL" id="MFD1513901.1"/>
    </source>
</evidence>
<evidence type="ECO:0000313" key="2">
    <source>
        <dbReference type="Proteomes" id="UP001597187"/>
    </source>
</evidence>
<dbReference type="SUPFAM" id="SSF50969">
    <property type="entry name" value="YVTN repeat-like/Quinoprotein amine dehydrogenase"/>
    <property type="match status" value="1"/>
</dbReference>